<protein>
    <recommendedName>
        <fullName evidence="2">DNA-3-methyladenine glycosylase II</fullName>
        <ecNumber evidence="2">3.2.2.21</ecNumber>
    </recommendedName>
</protein>
<keyword evidence="7" id="KW-1185">Reference proteome</keyword>
<evidence type="ECO:0000256" key="1">
    <source>
        <dbReference type="ARBA" id="ARBA00000086"/>
    </source>
</evidence>
<accession>A0A255ZA03</accession>
<dbReference type="InterPro" id="IPR011257">
    <property type="entry name" value="DNA_glycosylase"/>
</dbReference>
<evidence type="ECO:0000256" key="4">
    <source>
        <dbReference type="ARBA" id="ARBA00023204"/>
    </source>
</evidence>
<evidence type="ECO:0000313" key="7">
    <source>
        <dbReference type="Proteomes" id="UP000216605"/>
    </source>
</evidence>
<dbReference type="AlphaFoldDB" id="A0A255ZA03"/>
<keyword evidence="4" id="KW-0234">DNA repair</keyword>
<evidence type="ECO:0000259" key="5">
    <source>
        <dbReference type="SMART" id="SM00478"/>
    </source>
</evidence>
<evidence type="ECO:0000313" key="6">
    <source>
        <dbReference type="EMBL" id="OYQ38387.1"/>
    </source>
</evidence>
<name>A0A255ZA03_9FLAO</name>
<dbReference type="Proteomes" id="UP000216605">
    <property type="component" value="Unassembled WGS sequence"/>
</dbReference>
<sequence length="202" mass="22756">MTLTESVPLLAEKDRLFGQLLQQYGMPGFPSRPEGFESMCKTILEQQVSLDSARASFNRLKALVADFSPENITAASDEEIRACGITRQKTGYIKALAESVLKGAVDFGSFRYKSAERVRQELIQVKGIGNWTIDVYLMFSLQSPDILPLGDIGIVSAIKDLTGIEETAAMAEYTKKWVPYRTTAAFFLWHYYLEKRGRKFPH</sequence>
<dbReference type="GO" id="GO:0043916">
    <property type="term" value="F:DNA-7-methylguanine glycosylase activity"/>
    <property type="evidence" value="ECO:0007669"/>
    <property type="project" value="TreeGrafter"/>
</dbReference>
<dbReference type="SMART" id="SM00478">
    <property type="entry name" value="ENDO3c"/>
    <property type="match status" value="1"/>
</dbReference>
<dbReference type="Gene3D" id="1.10.340.30">
    <property type="entry name" value="Hypothetical protein, domain 2"/>
    <property type="match status" value="1"/>
</dbReference>
<dbReference type="OrthoDB" id="9785929at2"/>
<dbReference type="EMBL" id="NOXV01000219">
    <property type="protein sequence ID" value="OYQ38387.1"/>
    <property type="molecule type" value="Genomic_DNA"/>
</dbReference>
<dbReference type="InterPro" id="IPR051912">
    <property type="entry name" value="Alkylbase_DNA_Glycosylase/TA"/>
</dbReference>
<dbReference type="GO" id="GO:0006307">
    <property type="term" value="P:DNA alkylation repair"/>
    <property type="evidence" value="ECO:0007669"/>
    <property type="project" value="TreeGrafter"/>
</dbReference>
<dbReference type="GO" id="GO:0032131">
    <property type="term" value="F:alkylated DNA binding"/>
    <property type="evidence" value="ECO:0007669"/>
    <property type="project" value="TreeGrafter"/>
</dbReference>
<dbReference type="RefSeq" id="WP_094413307.1">
    <property type="nucleotide sequence ID" value="NZ_NOXV01000219.1"/>
</dbReference>
<dbReference type="SUPFAM" id="SSF48150">
    <property type="entry name" value="DNA-glycosylase"/>
    <property type="match status" value="1"/>
</dbReference>
<dbReference type="GO" id="GO:0008725">
    <property type="term" value="F:DNA-3-methyladenine glycosylase activity"/>
    <property type="evidence" value="ECO:0007669"/>
    <property type="project" value="TreeGrafter"/>
</dbReference>
<dbReference type="CDD" id="cd00056">
    <property type="entry name" value="ENDO3c"/>
    <property type="match status" value="1"/>
</dbReference>
<proteinExistence type="predicted"/>
<comment type="caution">
    <text evidence="6">The sequence shown here is derived from an EMBL/GenBank/DDBJ whole genome shotgun (WGS) entry which is preliminary data.</text>
</comment>
<dbReference type="PANTHER" id="PTHR43003">
    <property type="entry name" value="DNA-3-METHYLADENINE GLYCOSYLASE"/>
    <property type="match status" value="1"/>
</dbReference>
<dbReference type="GO" id="GO:0006285">
    <property type="term" value="P:base-excision repair, AP site formation"/>
    <property type="evidence" value="ECO:0007669"/>
    <property type="project" value="TreeGrafter"/>
</dbReference>
<feature type="domain" description="HhH-GPD" evidence="5">
    <location>
        <begin position="44"/>
        <end position="193"/>
    </location>
</feature>
<keyword evidence="3" id="KW-0227">DNA damage</keyword>
<dbReference type="EC" id="3.2.2.21" evidence="2"/>
<dbReference type="InterPro" id="IPR003265">
    <property type="entry name" value="HhH-GPD_domain"/>
</dbReference>
<evidence type="ECO:0000256" key="2">
    <source>
        <dbReference type="ARBA" id="ARBA00012000"/>
    </source>
</evidence>
<dbReference type="GO" id="GO:0032993">
    <property type="term" value="C:protein-DNA complex"/>
    <property type="evidence" value="ECO:0007669"/>
    <property type="project" value="TreeGrafter"/>
</dbReference>
<organism evidence="6 7">
    <name type="scientific">Flavobacterium cyanobacteriorum</name>
    <dbReference type="NCBI Taxonomy" id="2022802"/>
    <lineage>
        <taxon>Bacteria</taxon>
        <taxon>Pseudomonadati</taxon>
        <taxon>Bacteroidota</taxon>
        <taxon>Flavobacteriia</taxon>
        <taxon>Flavobacteriales</taxon>
        <taxon>Flavobacteriaceae</taxon>
        <taxon>Flavobacterium</taxon>
    </lineage>
</organism>
<gene>
    <name evidence="6" type="ORF">CHU92_05255</name>
</gene>
<dbReference type="PANTHER" id="PTHR43003:SF5">
    <property type="entry name" value="DNA-3-METHYLADENINE GLYCOSYLASE"/>
    <property type="match status" value="1"/>
</dbReference>
<dbReference type="Gene3D" id="1.10.1670.40">
    <property type="match status" value="1"/>
</dbReference>
<dbReference type="GO" id="GO:0005737">
    <property type="term" value="C:cytoplasm"/>
    <property type="evidence" value="ECO:0007669"/>
    <property type="project" value="TreeGrafter"/>
</dbReference>
<reference evidence="6 7" key="1">
    <citation type="submission" date="2017-07" db="EMBL/GenBank/DDBJ databases">
        <title>Flavobacterium cyanobacteriorum sp. nov., isolated from cyanobacterial aggregates in a eutrophic lake.</title>
        <authorList>
            <person name="Cai H."/>
        </authorList>
    </citation>
    <scope>NUCLEOTIDE SEQUENCE [LARGE SCALE GENOMIC DNA]</scope>
    <source>
        <strain evidence="6 7">TH021</strain>
    </source>
</reference>
<evidence type="ECO:0000256" key="3">
    <source>
        <dbReference type="ARBA" id="ARBA00022763"/>
    </source>
</evidence>
<dbReference type="Pfam" id="PF00730">
    <property type="entry name" value="HhH-GPD"/>
    <property type="match status" value="1"/>
</dbReference>
<comment type="catalytic activity">
    <reaction evidence="1">
        <text>Hydrolysis of alkylated DNA, releasing 3-methyladenine, 3-methylguanine, 7-methylguanine and 7-methyladenine.</text>
        <dbReference type="EC" id="3.2.2.21"/>
    </reaction>
</comment>